<accession>A0ABU5IRC4</accession>
<dbReference type="CDD" id="cd06225">
    <property type="entry name" value="HAMP"/>
    <property type="match status" value="1"/>
</dbReference>
<dbReference type="Pfam" id="PF12729">
    <property type="entry name" value="4HB_MCP_1"/>
    <property type="match status" value="1"/>
</dbReference>
<dbReference type="Proteomes" id="UP001293718">
    <property type="component" value="Unassembled WGS sequence"/>
</dbReference>
<dbReference type="CDD" id="cd19411">
    <property type="entry name" value="MCP2201-like_sensor"/>
    <property type="match status" value="1"/>
</dbReference>
<keyword evidence="9" id="KW-1185">Reference proteome</keyword>
<feature type="domain" description="HAMP" evidence="7">
    <location>
        <begin position="209"/>
        <end position="261"/>
    </location>
</feature>
<keyword evidence="1" id="KW-0488">Methylation</keyword>
<dbReference type="InterPro" id="IPR047347">
    <property type="entry name" value="YvaQ-like_sensor"/>
</dbReference>
<dbReference type="PROSITE" id="PS50111">
    <property type="entry name" value="CHEMOTAXIS_TRANSDUC_2"/>
    <property type="match status" value="1"/>
</dbReference>
<proteinExistence type="inferred from homology"/>
<dbReference type="InterPro" id="IPR003660">
    <property type="entry name" value="HAMP_dom"/>
</dbReference>
<dbReference type="InterPro" id="IPR004090">
    <property type="entry name" value="Chemotax_Me-accpt_rcpt"/>
</dbReference>
<evidence type="ECO:0000256" key="3">
    <source>
        <dbReference type="PROSITE-ProRule" id="PRU00284"/>
    </source>
</evidence>
<sequence>MKFLSIKSKLWLPTLAISVVLALLSGFTAWRGGHLQAQFAQDTQAQQRKLEIALQWSGLTQANATRVLSTLAGDATVAALFKPAIAATTKRINELQASLDELAGTDEEKAALAAVAQARKRYIAARDQAAALKQQGQAEQAMARLALDVQPAITAYLEVQQAFVALQRQRSQALSEAAEASMRMLAWTGSAVTALAIALMCVSSALLVRSLCRPLNALAAMATRIGQGDLTARADVGRRDEIGTLQQALDGMTQSLRHLVGQMRQSASDVSKASDEIAQGSADLSARTEHTAANLQQTAASLQQVTDALRAGAESAATASVCANSASEAAQRGGEVVARVVSTMDGIQSASHRIEDIIGTIDAIAFQTNILALNAAVEAARAGEAGRGFAVVAGEVRSLAQRSATAAREIKALIGQSVQQVQSGSALVQDAGRTMDEIVQGVRRVTQVIAEISNASAAQSGNVAEVNTAVAELDGMTQQNAALVEQSTAAAHGLREQAARLGTVVSTFTLSGEPRHAAPALA</sequence>
<evidence type="ECO:0000256" key="5">
    <source>
        <dbReference type="SAM" id="Phobius"/>
    </source>
</evidence>
<dbReference type="Pfam" id="PF00672">
    <property type="entry name" value="HAMP"/>
    <property type="match status" value="1"/>
</dbReference>
<evidence type="ECO:0000313" key="8">
    <source>
        <dbReference type="EMBL" id="MDZ5461447.1"/>
    </source>
</evidence>
<reference evidence="8 9" key="1">
    <citation type="submission" date="2023-11" db="EMBL/GenBank/DDBJ databases">
        <title>Draft genome of Azohydromonas lata strain H1 (DSM1123), a polyhydroxyalkanoate producer.</title>
        <authorList>
            <person name="Traversa D."/>
            <person name="D'Addabbo P."/>
            <person name="Pazzani C."/>
            <person name="Manzari C."/>
            <person name="Chiara M."/>
            <person name="Scrascia M."/>
        </authorList>
    </citation>
    <scope>NUCLEOTIDE SEQUENCE [LARGE SCALE GENOMIC DNA]</scope>
    <source>
        <strain evidence="8 9">H1</strain>
    </source>
</reference>
<dbReference type="InterPro" id="IPR051310">
    <property type="entry name" value="MCP_chemotaxis"/>
</dbReference>
<gene>
    <name evidence="8" type="ORF">SM757_33210</name>
</gene>
<evidence type="ECO:0000256" key="1">
    <source>
        <dbReference type="ARBA" id="ARBA00022481"/>
    </source>
</evidence>
<keyword evidence="3" id="KW-0807">Transducer</keyword>
<dbReference type="PROSITE" id="PS50885">
    <property type="entry name" value="HAMP"/>
    <property type="match status" value="1"/>
</dbReference>
<comment type="caution">
    <text evidence="8">The sequence shown here is derived from an EMBL/GenBank/DDBJ whole genome shotgun (WGS) entry which is preliminary data.</text>
</comment>
<feature type="coiled-coil region" evidence="4">
    <location>
        <begin position="85"/>
        <end position="135"/>
    </location>
</feature>
<evidence type="ECO:0000259" key="6">
    <source>
        <dbReference type="PROSITE" id="PS50111"/>
    </source>
</evidence>
<dbReference type="SMART" id="SM00283">
    <property type="entry name" value="MA"/>
    <property type="match status" value="1"/>
</dbReference>
<dbReference type="Pfam" id="PF00015">
    <property type="entry name" value="MCPsignal"/>
    <property type="match status" value="1"/>
</dbReference>
<evidence type="ECO:0000313" key="9">
    <source>
        <dbReference type="Proteomes" id="UP001293718"/>
    </source>
</evidence>
<dbReference type="PRINTS" id="PR00260">
    <property type="entry name" value="CHEMTRNSDUCR"/>
</dbReference>
<dbReference type="PANTHER" id="PTHR43531:SF14">
    <property type="entry name" value="METHYL-ACCEPTING CHEMOTAXIS PROTEIN I-RELATED"/>
    <property type="match status" value="1"/>
</dbReference>
<dbReference type="SMART" id="SM00304">
    <property type="entry name" value="HAMP"/>
    <property type="match status" value="1"/>
</dbReference>
<feature type="transmembrane region" description="Helical" evidence="5">
    <location>
        <begin position="184"/>
        <end position="208"/>
    </location>
</feature>
<evidence type="ECO:0000256" key="4">
    <source>
        <dbReference type="SAM" id="Coils"/>
    </source>
</evidence>
<dbReference type="PANTHER" id="PTHR43531">
    <property type="entry name" value="PROTEIN ICFG"/>
    <property type="match status" value="1"/>
</dbReference>
<evidence type="ECO:0000256" key="2">
    <source>
        <dbReference type="ARBA" id="ARBA00029447"/>
    </source>
</evidence>
<dbReference type="InterPro" id="IPR004089">
    <property type="entry name" value="MCPsignal_dom"/>
</dbReference>
<keyword evidence="4" id="KW-0175">Coiled coil</keyword>
<dbReference type="SUPFAM" id="SSF58104">
    <property type="entry name" value="Methyl-accepting chemotaxis protein (MCP) signaling domain"/>
    <property type="match status" value="1"/>
</dbReference>
<dbReference type="Gene3D" id="1.10.287.950">
    <property type="entry name" value="Methyl-accepting chemotaxis protein"/>
    <property type="match status" value="1"/>
</dbReference>
<comment type="similarity">
    <text evidence="2">Belongs to the methyl-accepting chemotaxis (MCP) protein family.</text>
</comment>
<protein>
    <submittedName>
        <fullName evidence="8">Methyl-accepting chemotaxis protein</fullName>
    </submittedName>
</protein>
<dbReference type="CDD" id="cd11386">
    <property type="entry name" value="MCP_signal"/>
    <property type="match status" value="1"/>
</dbReference>
<evidence type="ECO:0000259" key="7">
    <source>
        <dbReference type="PROSITE" id="PS50885"/>
    </source>
</evidence>
<keyword evidence="5" id="KW-0812">Transmembrane</keyword>
<organism evidence="8 9">
    <name type="scientific">Azohydromonas lata</name>
    <dbReference type="NCBI Taxonomy" id="45677"/>
    <lineage>
        <taxon>Bacteria</taxon>
        <taxon>Pseudomonadati</taxon>
        <taxon>Pseudomonadota</taxon>
        <taxon>Betaproteobacteria</taxon>
        <taxon>Burkholderiales</taxon>
        <taxon>Sphaerotilaceae</taxon>
        <taxon>Azohydromonas</taxon>
    </lineage>
</organism>
<dbReference type="RefSeq" id="WP_322468603.1">
    <property type="nucleotide sequence ID" value="NZ_JAXOJX010000115.1"/>
</dbReference>
<keyword evidence="5" id="KW-0472">Membrane</keyword>
<dbReference type="EMBL" id="JAXOJX010000115">
    <property type="protein sequence ID" value="MDZ5461447.1"/>
    <property type="molecule type" value="Genomic_DNA"/>
</dbReference>
<keyword evidence="5" id="KW-1133">Transmembrane helix</keyword>
<name>A0ABU5IRC4_9BURK</name>
<feature type="domain" description="Methyl-accepting transducer" evidence="6">
    <location>
        <begin position="266"/>
        <end position="495"/>
    </location>
</feature>
<dbReference type="InterPro" id="IPR024478">
    <property type="entry name" value="HlyB_4HB_MCP"/>
</dbReference>